<evidence type="ECO:0000313" key="3">
    <source>
        <dbReference type="EMBL" id="WPH00635.1"/>
    </source>
</evidence>
<keyword evidence="1" id="KW-0378">Hydrolase</keyword>
<gene>
    <name evidence="3" type="ORF">R9X50_00346500</name>
</gene>
<dbReference type="Gene3D" id="3.90.70.130">
    <property type="match status" value="1"/>
</dbReference>
<proteinExistence type="predicted"/>
<accession>A0AAQ3M4C7</accession>
<dbReference type="GO" id="GO:0016787">
    <property type="term" value="F:hydrolase activity"/>
    <property type="evidence" value="ECO:0007669"/>
    <property type="project" value="UniProtKB-KW"/>
</dbReference>
<dbReference type="Proteomes" id="UP001303373">
    <property type="component" value="Chromosome 4"/>
</dbReference>
<evidence type="ECO:0000259" key="2">
    <source>
        <dbReference type="Pfam" id="PF07910"/>
    </source>
</evidence>
<evidence type="ECO:0000313" key="4">
    <source>
        <dbReference type="Proteomes" id="UP001303373"/>
    </source>
</evidence>
<organism evidence="3 4">
    <name type="scientific">Acrodontium crateriforme</name>
    <dbReference type="NCBI Taxonomy" id="150365"/>
    <lineage>
        <taxon>Eukaryota</taxon>
        <taxon>Fungi</taxon>
        <taxon>Dikarya</taxon>
        <taxon>Ascomycota</taxon>
        <taxon>Pezizomycotina</taxon>
        <taxon>Dothideomycetes</taxon>
        <taxon>Dothideomycetidae</taxon>
        <taxon>Mycosphaerellales</taxon>
        <taxon>Teratosphaeriaceae</taxon>
        <taxon>Acrodontium</taxon>
    </lineage>
</organism>
<dbReference type="EMBL" id="CP138583">
    <property type="protein sequence ID" value="WPH00635.1"/>
    <property type="molecule type" value="Genomic_DNA"/>
</dbReference>
<feature type="domain" description="UFSP1/2/DUB catalytic" evidence="2">
    <location>
        <begin position="75"/>
        <end position="285"/>
    </location>
</feature>
<name>A0AAQ3M4C7_9PEZI</name>
<reference evidence="3 4" key="1">
    <citation type="submission" date="2023-11" db="EMBL/GenBank/DDBJ databases">
        <title>An acidophilic fungus is an integral part of prey digestion in a carnivorous sundew plant.</title>
        <authorList>
            <person name="Tsai I.J."/>
        </authorList>
    </citation>
    <scope>NUCLEOTIDE SEQUENCE [LARGE SCALE GENOMIC DNA]</scope>
    <source>
        <strain evidence="3">169a</strain>
    </source>
</reference>
<evidence type="ECO:0000256" key="1">
    <source>
        <dbReference type="ARBA" id="ARBA00022801"/>
    </source>
</evidence>
<dbReference type="InterPro" id="IPR012462">
    <property type="entry name" value="UFSP1/2_DUB_cat"/>
</dbReference>
<dbReference type="Pfam" id="PF07910">
    <property type="entry name" value="Peptidase_C78"/>
    <property type="match status" value="1"/>
</dbReference>
<protein>
    <recommendedName>
        <fullName evidence="2">UFSP1/2/DUB catalytic domain-containing protein</fullName>
    </recommendedName>
</protein>
<dbReference type="AlphaFoldDB" id="A0AAQ3M4C7"/>
<sequence length="291" mass="32117">MTSSSDNSALHRRLGKADLGRHAAETCMPSALSQQLAFEDNSNTLPDVIPQLSALIAHDADVDVAWLCTVAAVQVSKLKGEGGHFCGYRNMQMLCLALGSRLFENKTGGDGPSSKPTILQLQDMIEAAWDRGINSHARTQTGGIKGTRKHVGTSEAEALLLSKSIACTGHAFQGRDAADQLLRFVENYFSSDKTSDSSGSKVHNSTRPPIFLQRPQHSITIVGFERTRSGNRRLLTFDPAYQPPSKMRELTEGADESSYQGWVARWTLRQYRKGPRYLGRYKQYECLVIDP</sequence>
<keyword evidence="4" id="KW-1185">Reference proteome</keyword>